<keyword evidence="4" id="KW-0548">Nucleotidyltransferase</keyword>
<dbReference type="PROSITE" id="PS50522">
    <property type="entry name" value="RDRP_PHAGE"/>
    <property type="match status" value="1"/>
</dbReference>
<evidence type="ECO:0000256" key="3">
    <source>
        <dbReference type="ARBA" id="ARBA00022679"/>
    </source>
</evidence>
<organism evidence="11">
    <name type="scientific">Leviviridae sp</name>
    <dbReference type="NCBI Taxonomy" id="2027243"/>
    <lineage>
        <taxon>Viruses</taxon>
        <taxon>Riboviria</taxon>
        <taxon>Orthornavirae</taxon>
        <taxon>Lenarviricota</taxon>
        <taxon>Leviviricetes</taxon>
        <taxon>Norzivirales</taxon>
        <taxon>Fiersviridae</taxon>
    </lineage>
</organism>
<reference evidence="11" key="2">
    <citation type="journal article" date="2016" name="PLoS Biol.">
        <title>Hyperexpansion of RNA Bacteriophage Diversity.</title>
        <authorList>
            <person name="Krishnamurthy S.R."/>
            <person name="Janowski A.B."/>
            <person name="Zhao G."/>
            <person name="Barouch D."/>
            <person name="Wang D."/>
        </authorList>
    </citation>
    <scope>NUCLEOTIDE SEQUENCE</scope>
    <source>
        <strain evidence="11">ESE003</strain>
    </source>
</reference>
<dbReference type="Pfam" id="PF03431">
    <property type="entry name" value="RNA_replicase_B"/>
    <property type="match status" value="1"/>
</dbReference>
<evidence type="ECO:0000256" key="1">
    <source>
        <dbReference type="ARBA" id="ARBA00012494"/>
    </source>
</evidence>
<evidence type="ECO:0000259" key="10">
    <source>
        <dbReference type="PROSITE" id="PS50522"/>
    </source>
</evidence>
<keyword evidence="3" id="KW-0808">Transferase</keyword>
<dbReference type="GO" id="GO:0039694">
    <property type="term" value="P:viral RNA genome replication"/>
    <property type="evidence" value="ECO:0007669"/>
    <property type="project" value="InterPro"/>
</dbReference>
<proteinExistence type="predicted"/>
<evidence type="ECO:0000256" key="2">
    <source>
        <dbReference type="ARBA" id="ARBA00022484"/>
    </source>
</evidence>
<reference evidence="11" key="1">
    <citation type="submission" date="2015-08" db="EMBL/GenBank/DDBJ databases">
        <authorList>
            <person name="Babu N.S."/>
            <person name="Beckwith C.J."/>
            <person name="Beseler K.G."/>
            <person name="Brison A."/>
            <person name="Carone J.V."/>
            <person name="Caskin T.P."/>
            <person name="Diamond M."/>
            <person name="Durham M.E."/>
            <person name="Foxe J.M."/>
            <person name="Go M."/>
            <person name="Henderson B.A."/>
            <person name="Jones I.B."/>
            <person name="McGettigan J.A."/>
            <person name="Micheletti S.J."/>
            <person name="Nasrallah M.E."/>
            <person name="Ortiz D."/>
            <person name="Piller C.R."/>
            <person name="Privatt S.R."/>
            <person name="Schneider S.L."/>
            <person name="Sharp S."/>
            <person name="Smith T.C."/>
            <person name="Stanton J.D."/>
            <person name="Ullery H.E."/>
            <person name="Wilson R.J."/>
            <person name="Serrano M.G."/>
            <person name="Buck G."/>
            <person name="Lee V."/>
            <person name="Wang Y."/>
            <person name="Carvalho R."/>
            <person name="Voegtly L."/>
            <person name="Shi R."/>
            <person name="Duckworth R."/>
            <person name="Johnson A."/>
            <person name="Loviza R."/>
            <person name="Walstead R."/>
            <person name="Shah Z."/>
            <person name="Kiflezghi M."/>
            <person name="Wade K."/>
            <person name="Ball S.L."/>
            <person name="Bradley K.W."/>
            <person name="Asai D.J."/>
            <person name="Bowman C.A."/>
            <person name="Russell D.A."/>
            <person name="Pope W.H."/>
            <person name="Jacobs-Sera D."/>
            <person name="Hendrix R.W."/>
            <person name="Hatfull G.F."/>
        </authorList>
    </citation>
    <scope>NUCLEOTIDE SEQUENCE</scope>
    <source>
        <strain evidence="11">ESE003</strain>
    </source>
</reference>
<comment type="cofactor">
    <cofactor evidence="9">
        <name>Mg(2+)</name>
        <dbReference type="ChEBI" id="CHEBI:18420"/>
    </cofactor>
    <text evidence="9">Binds 2 Mg(2+) per subunit.</text>
</comment>
<dbReference type="GO" id="GO:0003968">
    <property type="term" value="F:RNA-directed RNA polymerase activity"/>
    <property type="evidence" value="ECO:0007669"/>
    <property type="project" value="UniProtKB-KW"/>
</dbReference>
<dbReference type="InterPro" id="IPR007096">
    <property type="entry name" value="RNA-dir_Rpol_cat_phage"/>
</dbReference>
<dbReference type="EC" id="2.7.7.48" evidence="1"/>
<sequence length="118" mass="13245">MILQKALGAMFRRVYHKTTGRNLNYVQDLHKQIVREGHWNGKSIVTIDLSAASDSISMLLVESVLPPWVVELIQSIRSPLFCLTQDDGTYKTYPARIVSTMGNGFTFELLTLVMSASL</sequence>
<dbReference type="InterPro" id="IPR005093">
    <property type="entry name" value="RNArep_beta"/>
</dbReference>
<evidence type="ECO:0000256" key="8">
    <source>
        <dbReference type="ARBA" id="ARBA00048744"/>
    </source>
</evidence>
<evidence type="ECO:0000313" key="11">
    <source>
        <dbReference type="EMBL" id="AMQ23556.1"/>
    </source>
</evidence>
<keyword evidence="2" id="KW-0696">RNA-directed RNA polymerase</keyword>
<dbReference type="GO" id="GO:0000166">
    <property type="term" value="F:nucleotide binding"/>
    <property type="evidence" value="ECO:0007669"/>
    <property type="project" value="UniProtKB-KW"/>
</dbReference>
<name>A0A142D887_9VIRU</name>
<evidence type="ECO:0000256" key="7">
    <source>
        <dbReference type="ARBA" id="ARBA00030248"/>
    </source>
</evidence>
<accession>A0A142D887</accession>
<keyword evidence="5" id="KW-0547">Nucleotide-binding</keyword>
<comment type="catalytic activity">
    <reaction evidence="8">
        <text>RNA(n) + a ribonucleoside 5'-triphosphate = RNA(n+1) + diphosphate</text>
        <dbReference type="Rhea" id="RHEA:21248"/>
        <dbReference type="Rhea" id="RHEA-COMP:14527"/>
        <dbReference type="Rhea" id="RHEA-COMP:17342"/>
        <dbReference type="ChEBI" id="CHEBI:33019"/>
        <dbReference type="ChEBI" id="CHEBI:61557"/>
        <dbReference type="ChEBI" id="CHEBI:140395"/>
        <dbReference type="EC" id="2.7.7.48"/>
    </reaction>
</comment>
<keyword evidence="6" id="KW-0693">Viral RNA replication</keyword>
<dbReference type="EMBL" id="KT462712">
    <property type="protein sequence ID" value="AMQ23556.1"/>
    <property type="molecule type" value="Genomic_RNA"/>
</dbReference>
<evidence type="ECO:0000256" key="6">
    <source>
        <dbReference type="ARBA" id="ARBA00022953"/>
    </source>
</evidence>
<protein>
    <recommendedName>
        <fullName evidence="1">RNA-directed RNA polymerase</fullName>
        <ecNumber evidence="1">2.7.7.48</ecNumber>
    </recommendedName>
    <alternativeName>
        <fullName evidence="7">RNA replicase beta chain</fullName>
    </alternativeName>
</protein>
<dbReference type="GO" id="GO:0046872">
    <property type="term" value="F:metal ion binding"/>
    <property type="evidence" value="ECO:0007669"/>
    <property type="project" value="UniProtKB-KW"/>
</dbReference>
<evidence type="ECO:0000256" key="5">
    <source>
        <dbReference type="ARBA" id="ARBA00022741"/>
    </source>
</evidence>
<feature type="domain" description="RdRp catalytic" evidence="10">
    <location>
        <begin position="33"/>
        <end position="118"/>
    </location>
</feature>
<keyword evidence="9" id="KW-0479">Metal-binding</keyword>
<evidence type="ECO:0000256" key="9">
    <source>
        <dbReference type="PIRSR" id="PIRSR605093-1"/>
    </source>
</evidence>
<feature type="binding site" evidence="9">
    <location>
        <position position="48"/>
    </location>
    <ligand>
        <name>Mg(2+)</name>
        <dbReference type="ChEBI" id="CHEBI:18420"/>
        <label>2</label>
    </ligand>
</feature>
<keyword evidence="9" id="KW-0460">Magnesium</keyword>
<evidence type="ECO:0000256" key="4">
    <source>
        <dbReference type="ARBA" id="ARBA00022695"/>
    </source>
</evidence>